<evidence type="ECO:0000256" key="3">
    <source>
        <dbReference type="ARBA" id="ARBA00023015"/>
    </source>
</evidence>
<reference evidence="9" key="1">
    <citation type="submission" date="2022-07" db="EMBL/GenBank/DDBJ databases">
        <authorList>
            <person name="Jung M.-Y."/>
            <person name="Lee M."/>
        </authorList>
    </citation>
    <scope>NUCLEOTIDE SEQUENCE</scope>
    <source>
        <strain evidence="9">S8</strain>
    </source>
</reference>
<evidence type="ECO:0000259" key="8">
    <source>
        <dbReference type="PROSITE" id="PS51372"/>
    </source>
</evidence>
<evidence type="ECO:0000256" key="4">
    <source>
        <dbReference type="ARBA" id="ARBA00023159"/>
    </source>
</evidence>
<dbReference type="Gene3D" id="1.10.10.10">
    <property type="entry name" value="Winged helix-like DNA-binding domain superfamily/Winged helix DNA-binding domain"/>
    <property type="match status" value="2"/>
</dbReference>
<feature type="domain" description="PTS EIIA type-2" evidence="6">
    <location>
        <begin position="523"/>
        <end position="639"/>
    </location>
</feature>
<dbReference type="Pfam" id="PF08279">
    <property type="entry name" value="HTH_11"/>
    <property type="match status" value="1"/>
</dbReference>
<keyword evidence="2" id="KW-0677">Repeat</keyword>
<reference evidence="9" key="3">
    <citation type="journal article" date="2023" name="Microbiol. Resour. Announc.">
        <title>Draft Genome Sequence of Granulicatella sp. Strain S8, Isolated from a Marine Fish, Seriola quinqueradiata.</title>
        <authorList>
            <person name="Lee M."/>
            <person name="Farooq A."/>
            <person name="Jeong J.B."/>
            <person name="Jung M.Y."/>
        </authorList>
    </citation>
    <scope>NUCLEOTIDE SEQUENCE</scope>
    <source>
        <strain evidence="9">S8</strain>
    </source>
</reference>
<dbReference type="InterPro" id="IPR036634">
    <property type="entry name" value="PRD_sf"/>
</dbReference>
<dbReference type="InterPro" id="IPR013196">
    <property type="entry name" value="HTH_11"/>
</dbReference>
<keyword evidence="3" id="KW-0805">Transcription regulation</keyword>
<evidence type="ECO:0000256" key="1">
    <source>
        <dbReference type="ARBA" id="ARBA00022679"/>
    </source>
</evidence>
<reference evidence="9" key="2">
    <citation type="journal article" date="2023" name="Curr. Microbiol.">
        <title>Granulicatella seriolae sp. nov., a Novel Facultative Anaerobe Isolated from Yellowtail Marine Fish.</title>
        <authorList>
            <person name="Lee M."/>
            <person name="Choi Y.J."/>
            <person name="Farooq A."/>
            <person name="Jeong J.B."/>
            <person name="Jung M.Y."/>
        </authorList>
    </citation>
    <scope>NUCLEOTIDE SEQUENCE</scope>
    <source>
        <strain evidence="9">S8</strain>
    </source>
</reference>
<dbReference type="PANTHER" id="PTHR30185:SF18">
    <property type="entry name" value="TRANSCRIPTIONAL REGULATOR MTLR"/>
    <property type="match status" value="1"/>
</dbReference>
<dbReference type="InterPro" id="IPR016152">
    <property type="entry name" value="PTrfase/Anion_transptr"/>
</dbReference>
<evidence type="ECO:0000313" key="9">
    <source>
        <dbReference type="EMBL" id="MCQ9209967.1"/>
    </source>
</evidence>
<feature type="domain" description="PRD" evidence="8">
    <location>
        <begin position="190"/>
        <end position="296"/>
    </location>
</feature>
<keyword evidence="10" id="KW-1185">Reference proteome</keyword>
<dbReference type="Gene3D" id="3.40.930.10">
    <property type="entry name" value="Mannitol-specific EII, Chain A"/>
    <property type="match status" value="1"/>
</dbReference>
<dbReference type="PANTHER" id="PTHR30185">
    <property type="entry name" value="CRYPTIC BETA-GLUCOSIDE BGL OPERON ANTITERMINATOR"/>
    <property type="match status" value="1"/>
</dbReference>
<evidence type="ECO:0000256" key="5">
    <source>
        <dbReference type="ARBA" id="ARBA00023163"/>
    </source>
</evidence>
<dbReference type="InterPro" id="IPR013011">
    <property type="entry name" value="PTS_EIIB_2"/>
</dbReference>
<dbReference type="PROSITE" id="PS51099">
    <property type="entry name" value="PTS_EIIB_TYPE_2"/>
    <property type="match status" value="1"/>
</dbReference>
<accession>A0ABT1WN56</accession>
<dbReference type="Pfam" id="PF00874">
    <property type="entry name" value="PRD"/>
    <property type="match status" value="2"/>
</dbReference>
<evidence type="ECO:0000313" key="10">
    <source>
        <dbReference type="Proteomes" id="UP001059480"/>
    </source>
</evidence>
<dbReference type="InterPro" id="IPR050661">
    <property type="entry name" value="BglG_antiterminators"/>
</dbReference>
<dbReference type="EMBL" id="JANHNZ010000004">
    <property type="protein sequence ID" value="MCQ9209967.1"/>
    <property type="molecule type" value="Genomic_DNA"/>
</dbReference>
<keyword evidence="4" id="KW-0010">Activator</keyword>
<dbReference type="RefSeq" id="WP_256945083.1">
    <property type="nucleotide sequence ID" value="NZ_JANHNZ010000004.1"/>
</dbReference>
<dbReference type="PROSITE" id="PS51094">
    <property type="entry name" value="PTS_EIIA_TYPE_2"/>
    <property type="match status" value="1"/>
</dbReference>
<dbReference type="CDD" id="cd05568">
    <property type="entry name" value="PTS_IIB_bgl_like"/>
    <property type="match status" value="1"/>
</dbReference>
<feature type="domain" description="PTS EIIB type-2" evidence="7">
    <location>
        <begin position="411"/>
        <end position="503"/>
    </location>
</feature>
<name>A0ABT1WN56_9LACT</name>
<keyword evidence="1" id="KW-0808">Transferase</keyword>
<protein>
    <submittedName>
        <fullName evidence="9">BglG family transcription antiterminator</fullName>
    </submittedName>
</protein>
<dbReference type="Proteomes" id="UP001059480">
    <property type="component" value="Unassembled WGS sequence"/>
</dbReference>
<dbReference type="SUPFAM" id="SSF55804">
    <property type="entry name" value="Phoshotransferase/anion transport protein"/>
    <property type="match status" value="1"/>
</dbReference>
<dbReference type="Pfam" id="PF05043">
    <property type="entry name" value="Mga"/>
    <property type="match status" value="1"/>
</dbReference>
<dbReference type="SUPFAM" id="SSF46894">
    <property type="entry name" value="C-terminal effector domain of the bipartite response regulators"/>
    <property type="match status" value="1"/>
</dbReference>
<dbReference type="InterPro" id="IPR016032">
    <property type="entry name" value="Sig_transdc_resp-reg_C-effctor"/>
</dbReference>
<organism evidence="9 10">
    <name type="scientific">Granulicatella seriolae</name>
    <dbReference type="NCBI Taxonomy" id="2967226"/>
    <lineage>
        <taxon>Bacteria</taxon>
        <taxon>Bacillati</taxon>
        <taxon>Bacillota</taxon>
        <taxon>Bacilli</taxon>
        <taxon>Lactobacillales</taxon>
        <taxon>Carnobacteriaceae</taxon>
        <taxon>Granulicatella</taxon>
    </lineage>
</organism>
<dbReference type="InterPro" id="IPR011608">
    <property type="entry name" value="PRD"/>
</dbReference>
<evidence type="ECO:0000256" key="2">
    <source>
        <dbReference type="ARBA" id="ARBA00022737"/>
    </source>
</evidence>
<dbReference type="InterPro" id="IPR007737">
    <property type="entry name" value="Mga_HTH"/>
</dbReference>
<dbReference type="InterPro" id="IPR002178">
    <property type="entry name" value="PTS_EIIA_type-2_dom"/>
</dbReference>
<proteinExistence type="predicted"/>
<dbReference type="Pfam" id="PF00359">
    <property type="entry name" value="PTS_EIIA_2"/>
    <property type="match status" value="1"/>
</dbReference>
<gene>
    <name evidence="9" type="ORF">NPA36_05315</name>
</gene>
<evidence type="ECO:0000259" key="7">
    <source>
        <dbReference type="PROSITE" id="PS51099"/>
    </source>
</evidence>
<dbReference type="Gene3D" id="1.10.1790.10">
    <property type="entry name" value="PRD domain"/>
    <property type="match status" value="2"/>
</dbReference>
<dbReference type="InterPro" id="IPR036095">
    <property type="entry name" value="PTS_EIIB-like_sf"/>
</dbReference>
<feature type="domain" description="PRD" evidence="8">
    <location>
        <begin position="301"/>
        <end position="408"/>
    </location>
</feature>
<sequence>MLTQKEKEIVRYLYQNREHYLTSNVLADHIVVSDRTVRKYIKNIMEFFPKTTLTIDAKPGYGYQMHIHDLEKFDVFIHQLREDNFSITATPNENFESRDRQNYILNKLLFEQDKYHMESFMEELYVSRSTISGDIKKIKKSILPYQLKLSVKSNKALVIEGSETNKRRFIMDYFFSAQYFNTINHYIGNSFFINTISFEEITLIVLDECREANLRLSDFVIQNIVVHISLAIRRVADGFEIAPLEMKCPCALNKELEVAQRILSRIEKATDIVLPVNEVNYLAIHLLGKSRNLQLKQNGQETNDELGQQVDQALEALHLKTNGQLVIDQQLRIGILTHLEQLYIRLANGTKLENPLKEEIIKEYYQSFLLSKFLFEQIPAFAGFHFSDDEVGYVALHIMASLERHSQENTPRLLVICATGYGSAQMLKSRIESEFGSSVLIADVISYYDLNEEKLRDIDLIVTSIDLSNLIFTIPMIHVSVFLKDKERDQLKQAVNQLKTKHSQREKLDLINEAAETGKSIFDHYFQENSVLFYTSASKEMVLVDLIKELSQGEAATYRKELSSLIESREQLSSFVFSEAIAVPHPLKGISKKGKVGLAIIKEGLAWNKDFQKIQFVFLFHRVNRKIQILLRLAKLSYP</sequence>
<keyword evidence="5" id="KW-0804">Transcription</keyword>
<dbReference type="Gene3D" id="3.40.50.2300">
    <property type="match status" value="1"/>
</dbReference>
<comment type="caution">
    <text evidence="9">The sequence shown here is derived from an EMBL/GenBank/DDBJ whole genome shotgun (WGS) entry which is preliminary data.</text>
</comment>
<dbReference type="PROSITE" id="PS51372">
    <property type="entry name" value="PRD_2"/>
    <property type="match status" value="2"/>
</dbReference>
<dbReference type="InterPro" id="IPR036388">
    <property type="entry name" value="WH-like_DNA-bd_sf"/>
</dbReference>
<evidence type="ECO:0000259" key="6">
    <source>
        <dbReference type="PROSITE" id="PS51094"/>
    </source>
</evidence>
<dbReference type="SUPFAM" id="SSF52794">
    <property type="entry name" value="PTS system IIB component-like"/>
    <property type="match status" value="1"/>
</dbReference>
<dbReference type="SUPFAM" id="SSF63520">
    <property type="entry name" value="PTS-regulatory domain, PRD"/>
    <property type="match status" value="2"/>
</dbReference>